<reference evidence="1" key="2">
    <citation type="submission" date="2015-03" db="EMBL/GenBank/DDBJ databases">
        <authorList>
            <person name="Chow C.-E.T."/>
            <person name="Winget D.M."/>
            <person name="White R.A.III."/>
            <person name="Hallam S.J."/>
            <person name="Suttle C.A."/>
        </authorList>
    </citation>
    <scope>NUCLEOTIDE SEQUENCE</scope>
    <source>
        <strain evidence="1">Anoxic2_2</strain>
    </source>
</reference>
<evidence type="ECO:0000313" key="1">
    <source>
        <dbReference type="EMBL" id="AKH46804.1"/>
    </source>
</evidence>
<accession>A0A0F7L2L1</accession>
<name>A0A0F7L2L1_9VIRU</name>
<sequence length="453" mass="47908">MAFGFTDVAVTKAQLEFTAVTAGTATASKALVTNSSGYMDKVTATELQLNDTNNSNTLALWWNEDDSSDRTLAFKVNGASPTLDLLTGTNVFNMNLIAKGVGATTTFTVNSDADQQTSLVYLSGASTNLWNLRRKANETDLKLYSFGVANDTIIFDYTTGETVFNYALFGAETTTPTARTNFWSVYGKADNSLYFQDGAGTEHLIHPVTAFKSFTLSDVGNAGIHYTAGWYRAAAADETLTIGGTVTRTYGTAGQAHGAHAFCVASGAGGTDLVLTVTGVSITDAGVRNDADSEIIVADADAASTDEYFETSKKWLGQVTYTLTGSSGAFTFNYGFCKYEDFGNKDFTVTDFEMGDFLAGASETGLNVKLKLHSSSGWTYHASAFVPGGTTICDLATDYGTNNDIANGDDGSYKRAALSQAVLGSSSQGIIVEVTTAVNNSIDAANFHVGVNY</sequence>
<proteinExistence type="predicted"/>
<reference evidence="1" key="1">
    <citation type="journal article" date="2015" name="Front. Microbiol.">
        <title>Combining genomic sequencing methods to explore viral diversity and reveal potential virus-host interactions.</title>
        <authorList>
            <person name="Chow C.E."/>
            <person name="Winget D.M."/>
            <person name="White R.A.III."/>
            <person name="Hallam S.J."/>
            <person name="Suttle C.A."/>
        </authorList>
    </citation>
    <scope>NUCLEOTIDE SEQUENCE</scope>
    <source>
        <strain evidence="1">Anoxic2_2</strain>
    </source>
</reference>
<protein>
    <submittedName>
        <fullName evidence="1">Uncharacterized protein</fullName>
    </submittedName>
</protein>
<dbReference type="EMBL" id="KR029586">
    <property type="protein sequence ID" value="AKH46804.1"/>
    <property type="molecule type" value="Genomic_DNA"/>
</dbReference>
<organism evidence="1">
    <name type="scientific">uncultured marine virus</name>
    <dbReference type="NCBI Taxonomy" id="186617"/>
    <lineage>
        <taxon>Viruses</taxon>
        <taxon>environmental samples</taxon>
    </lineage>
</organism>